<feature type="region of interest" description="Disordered" evidence="6">
    <location>
        <begin position="158"/>
        <end position="311"/>
    </location>
</feature>
<gene>
    <name evidence="8" type="ORF">CC1G_04895</name>
</gene>
<evidence type="ECO:0000256" key="6">
    <source>
        <dbReference type="SAM" id="MobiDB-lite"/>
    </source>
</evidence>
<keyword evidence="9" id="KW-1185">Reference proteome</keyword>
<evidence type="ECO:0000256" key="2">
    <source>
        <dbReference type="ARBA" id="ARBA00022737"/>
    </source>
</evidence>
<feature type="compositionally biased region" description="Basic and acidic residues" evidence="6">
    <location>
        <begin position="190"/>
        <end position="203"/>
    </location>
</feature>
<dbReference type="InterPro" id="IPR050329">
    <property type="entry name" value="GLI_C2H2-zinc-finger"/>
</dbReference>
<dbReference type="Gene3D" id="3.30.160.60">
    <property type="entry name" value="Classic Zinc Finger"/>
    <property type="match status" value="2"/>
</dbReference>
<protein>
    <recommendedName>
        <fullName evidence="7">C2H2-type domain-containing protein</fullName>
    </recommendedName>
</protein>
<name>A8PFF1_COPC7</name>
<dbReference type="AlphaFoldDB" id="A8PFF1"/>
<keyword evidence="3 5" id="KW-0863">Zinc-finger</keyword>
<dbReference type="SUPFAM" id="SSF57667">
    <property type="entry name" value="beta-beta-alpha zinc fingers"/>
    <property type="match status" value="1"/>
</dbReference>
<feature type="compositionally biased region" description="Low complexity" evidence="6">
    <location>
        <begin position="681"/>
        <end position="691"/>
    </location>
</feature>
<dbReference type="GO" id="GO:0045944">
    <property type="term" value="P:positive regulation of transcription by RNA polymerase II"/>
    <property type="evidence" value="ECO:0007669"/>
    <property type="project" value="UniProtKB-ARBA"/>
</dbReference>
<keyword evidence="4" id="KW-0862">Zinc</keyword>
<evidence type="ECO:0000256" key="3">
    <source>
        <dbReference type="ARBA" id="ARBA00022771"/>
    </source>
</evidence>
<dbReference type="HOGENOM" id="CLU_292727_0_0_1"/>
<dbReference type="RefSeq" id="XP_001841051.2">
    <property type="nucleotide sequence ID" value="XM_001840999.2"/>
</dbReference>
<feature type="compositionally biased region" description="Low complexity" evidence="6">
    <location>
        <begin position="792"/>
        <end position="813"/>
    </location>
</feature>
<feature type="region of interest" description="Disordered" evidence="6">
    <location>
        <begin position="792"/>
        <end position="1040"/>
    </location>
</feature>
<feature type="compositionally biased region" description="Low complexity" evidence="6">
    <location>
        <begin position="890"/>
        <end position="900"/>
    </location>
</feature>
<feature type="region of interest" description="Disordered" evidence="6">
    <location>
        <begin position="1"/>
        <end position="76"/>
    </location>
</feature>
<dbReference type="Proteomes" id="UP000001861">
    <property type="component" value="Unassembled WGS sequence"/>
</dbReference>
<dbReference type="GO" id="GO:0005634">
    <property type="term" value="C:nucleus"/>
    <property type="evidence" value="ECO:0007669"/>
    <property type="project" value="UniProtKB-ARBA"/>
</dbReference>
<dbReference type="Pfam" id="PF00096">
    <property type="entry name" value="zf-C2H2"/>
    <property type="match status" value="1"/>
</dbReference>
<dbReference type="SMART" id="SM00355">
    <property type="entry name" value="ZnF_C2H2"/>
    <property type="match status" value="2"/>
</dbReference>
<dbReference type="PROSITE" id="PS50157">
    <property type="entry name" value="ZINC_FINGER_C2H2_2"/>
    <property type="match status" value="2"/>
</dbReference>
<dbReference type="GO" id="GO:0000981">
    <property type="term" value="F:DNA-binding transcription factor activity, RNA polymerase II-specific"/>
    <property type="evidence" value="ECO:0007669"/>
    <property type="project" value="TreeGrafter"/>
</dbReference>
<feature type="compositionally biased region" description="Low complexity" evidence="6">
    <location>
        <begin position="17"/>
        <end position="32"/>
    </location>
</feature>
<keyword evidence="2" id="KW-0677">Repeat</keyword>
<keyword evidence="1" id="KW-0479">Metal-binding</keyword>
<feature type="compositionally biased region" description="Basic and acidic residues" evidence="6">
    <location>
        <begin position="824"/>
        <end position="865"/>
    </location>
</feature>
<feature type="compositionally biased region" description="Pro residues" evidence="6">
    <location>
        <begin position="450"/>
        <end position="461"/>
    </location>
</feature>
<dbReference type="GeneID" id="6017711"/>
<feature type="compositionally biased region" description="Pro residues" evidence="6">
    <location>
        <begin position="43"/>
        <end position="58"/>
    </location>
</feature>
<accession>A8PFF1</accession>
<feature type="compositionally biased region" description="Gly residues" evidence="6">
    <location>
        <begin position="758"/>
        <end position="769"/>
    </location>
</feature>
<evidence type="ECO:0000259" key="7">
    <source>
        <dbReference type="PROSITE" id="PS50157"/>
    </source>
</evidence>
<evidence type="ECO:0000256" key="4">
    <source>
        <dbReference type="ARBA" id="ARBA00022833"/>
    </source>
</evidence>
<feature type="compositionally biased region" description="Low complexity" evidence="6">
    <location>
        <begin position="290"/>
        <end position="300"/>
    </location>
</feature>
<feature type="compositionally biased region" description="Low complexity" evidence="6">
    <location>
        <begin position="59"/>
        <end position="69"/>
    </location>
</feature>
<feature type="compositionally biased region" description="Low complexity" evidence="6">
    <location>
        <begin position="908"/>
        <end position="945"/>
    </location>
</feature>
<dbReference type="GO" id="GO:0000978">
    <property type="term" value="F:RNA polymerase II cis-regulatory region sequence-specific DNA binding"/>
    <property type="evidence" value="ECO:0007669"/>
    <property type="project" value="TreeGrafter"/>
</dbReference>
<reference evidence="8 9" key="1">
    <citation type="journal article" date="2010" name="Proc. Natl. Acad. Sci. U.S.A.">
        <title>Insights into evolution of multicellular fungi from the assembled chromosomes of the mushroom Coprinopsis cinerea (Coprinus cinereus).</title>
        <authorList>
            <person name="Stajich J.E."/>
            <person name="Wilke S.K."/>
            <person name="Ahren D."/>
            <person name="Au C.H."/>
            <person name="Birren B.W."/>
            <person name="Borodovsky M."/>
            <person name="Burns C."/>
            <person name="Canback B."/>
            <person name="Casselton L.A."/>
            <person name="Cheng C.K."/>
            <person name="Deng J."/>
            <person name="Dietrich F.S."/>
            <person name="Fargo D.C."/>
            <person name="Farman M.L."/>
            <person name="Gathman A.C."/>
            <person name="Goldberg J."/>
            <person name="Guigo R."/>
            <person name="Hoegger P.J."/>
            <person name="Hooker J.B."/>
            <person name="Huggins A."/>
            <person name="James T.Y."/>
            <person name="Kamada T."/>
            <person name="Kilaru S."/>
            <person name="Kodira C."/>
            <person name="Kues U."/>
            <person name="Kupfer D."/>
            <person name="Kwan H.S."/>
            <person name="Lomsadze A."/>
            <person name="Li W."/>
            <person name="Lilly W.W."/>
            <person name="Ma L.J."/>
            <person name="Mackey A.J."/>
            <person name="Manning G."/>
            <person name="Martin F."/>
            <person name="Muraguchi H."/>
            <person name="Natvig D.O."/>
            <person name="Palmerini H."/>
            <person name="Ramesh M.A."/>
            <person name="Rehmeyer C.J."/>
            <person name="Roe B.A."/>
            <person name="Shenoy N."/>
            <person name="Stanke M."/>
            <person name="Ter-Hovhannisyan V."/>
            <person name="Tunlid A."/>
            <person name="Velagapudi R."/>
            <person name="Vision T.J."/>
            <person name="Zeng Q."/>
            <person name="Zolan M.E."/>
            <person name="Pukkila P.J."/>
        </authorList>
    </citation>
    <scope>NUCLEOTIDE SEQUENCE [LARGE SCALE GENOMIC DNA]</scope>
    <source>
        <strain evidence="9">Okayama-7 / 130 / ATCC MYA-4618 / FGSC 9003</strain>
    </source>
</reference>
<evidence type="ECO:0000313" key="8">
    <source>
        <dbReference type="EMBL" id="EAU80785.2"/>
    </source>
</evidence>
<feature type="region of interest" description="Disordered" evidence="6">
    <location>
        <begin position="395"/>
        <end position="623"/>
    </location>
</feature>
<feature type="region of interest" description="Disordered" evidence="6">
    <location>
        <begin position="636"/>
        <end position="773"/>
    </location>
</feature>
<organism evidence="8 9">
    <name type="scientific">Coprinopsis cinerea (strain Okayama-7 / 130 / ATCC MYA-4618 / FGSC 9003)</name>
    <name type="common">Inky cap fungus</name>
    <name type="synonym">Hormographiella aspergillata</name>
    <dbReference type="NCBI Taxonomy" id="240176"/>
    <lineage>
        <taxon>Eukaryota</taxon>
        <taxon>Fungi</taxon>
        <taxon>Dikarya</taxon>
        <taxon>Basidiomycota</taxon>
        <taxon>Agaricomycotina</taxon>
        <taxon>Agaricomycetes</taxon>
        <taxon>Agaricomycetidae</taxon>
        <taxon>Agaricales</taxon>
        <taxon>Agaricineae</taxon>
        <taxon>Psathyrellaceae</taxon>
        <taxon>Coprinopsis</taxon>
    </lineage>
</organism>
<dbReference type="OrthoDB" id="10018191at2759"/>
<dbReference type="InterPro" id="IPR013087">
    <property type="entry name" value="Znf_C2H2_type"/>
</dbReference>
<dbReference type="PANTHER" id="PTHR19818">
    <property type="entry name" value="ZINC FINGER PROTEIN ZIC AND GLI"/>
    <property type="match status" value="1"/>
</dbReference>
<dbReference type="FunFam" id="3.30.160.60:FF:002343">
    <property type="entry name" value="Zinc finger protein 33A"/>
    <property type="match status" value="1"/>
</dbReference>
<feature type="domain" description="C2H2-type" evidence="7">
    <location>
        <begin position="111"/>
        <end position="138"/>
    </location>
</feature>
<feature type="compositionally biased region" description="Low complexity" evidence="6">
    <location>
        <begin position="726"/>
        <end position="740"/>
    </location>
</feature>
<dbReference type="InParanoid" id="A8PFF1"/>
<evidence type="ECO:0000313" key="9">
    <source>
        <dbReference type="Proteomes" id="UP000001861"/>
    </source>
</evidence>
<dbReference type="VEuPathDB" id="FungiDB:CC1G_04895"/>
<dbReference type="KEGG" id="cci:CC1G_04895"/>
<dbReference type="eggNOG" id="KOG1721">
    <property type="taxonomic scope" value="Eukaryota"/>
</dbReference>
<comment type="caution">
    <text evidence="8">The sequence shown here is derived from an EMBL/GenBank/DDBJ whole genome shotgun (WGS) entry which is preliminary data.</text>
</comment>
<feature type="compositionally biased region" description="Low complexity" evidence="6">
    <location>
        <begin position="532"/>
        <end position="562"/>
    </location>
</feature>
<sequence length="1040" mass="105631">MDPPPEPLSPENKPRITDASTATPGSSPTSPDQATTMATMVVAPPPAQHPSLAGPPPSATTTTTTAAGTKRYRPAPTKTFQCRGFGDCTMVFSRSEHLARHIRKHTGERPFSCHCGKQFSRLDNLRQHAQTVHADKQEQNERMMRDLTSLHASMAAANKVGGGSRGGRRTATSGSTNNQGHQVGGGSGRAGDRDVGVTPKQEDLGVVPMHQRPGTSTGYEGGDVYGSTSASWHVSTGEDGHPPRPSGGSHSFREPGQSFLGPAHASAGATAPGQSFRVFGSSHGGDGRPRTSSSRPPTSTGVAGDAQRRTLPPLSAVVSASLQHREFREQQQFPTPPPSAHYNYGIHGQSTQHVLPFPSQFRRPATRPGTAPASAAFFSAKPSLFAPRLGMDRAELPPLSGHGRPPSSAFAGYAGSGGLGEPDADYDEYGAQRDQDDPFFFHPPALTDPQPGPGPLPPPTAPATATSPSAVNPRKRAFAGPDGPFDDASPAGSREPPGSASRPATSYDYGSESRPQSRRISVMELCNDTDTPPKSSSGYSSATTTAAGPTPFLLSASSSLSSAGGGSGPVGVGRSFSAGTTASGSGASPESRPTTSSGLVSSTKTLHIFDRGSPISSSPPLLTRPANAAVVSALTGNPVGSSEFGADGSAGAGGRVSSSSSSTTTAAASFGGNRRLPSPTPGSSTLLPFSTARREFGFGFAHHPTPPPSSGASSRDAHGGDRFFAQSHHQSHSQSYQQSQHHQHHHHLPPLSVSSSLSGGGGSGTGNIGGNNTSLAASFAFASRDRDLTHSPAFSAASVSSTTSESTTRSSSSDESEPLAGASPDRRAGWGERWGGREYGSQREYGREYEREREWERDRDGDDAGRYSPRARLGSGRGFAGDGYERERAYGASSPHHASAPPAPPPAGTSSAAGAPSPTAPAAPTSAAPASAAATAGAPAPAATGPSPPTASPKAARASPSTATTAAAAGTASTAGAVSGGAASADGYAPAAGTPSTAAGTAASAAPAATAVSRYGGGEQRDQVRAFSPQSSPVVVEMSV</sequence>
<dbReference type="InterPro" id="IPR036236">
    <property type="entry name" value="Znf_C2H2_sf"/>
</dbReference>
<evidence type="ECO:0000256" key="1">
    <source>
        <dbReference type="ARBA" id="ARBA00022723"/>
    </source>
</evidence>
<feature type="compositionally biased region" description="Polar residues" evidence="6">
    <location>
        <begin position="591"/>
        <end position="605"/>
    </location>
</feature>
<dbReference type="PANTHER" id="PTHR19818:SF139">
    <property type="entry name" value="PAIR-RULE PROTEIN ODD-PAIRED"/>
    <property type="match status" value="1"/>
</dbReference>
<feature type="domain" description="C2H2-type" evidence="7">
    <location>
        <begin position="80"/>
        <end position="110"/>
    </location>
</feature>
<proteinExistence type="predicted"/>
<dbReference type="EMBL" id="AACS02000002">
    <property type="protein sequence ID" value="EAU80785.2"/>
    <property type="molecule type" value="Genomic_DNA"/>
</dbReference>
<feature type="compositionally biased region" description="Low complexity" evidence="6">
    <location>
        <begin position="952"/>
        <end position="1011"/>
    </location>
</feature>
<evidence type="ECO:0000256" key="5">
    <source>
        <dbReference type="PROSITE-ProRule" id="PRU00042"/>
    </source>
</evidence>
<feature type="compositionally biased region" description="Low complexity" evidence="6">
    <location>
        <begin position="655"/>
        <end position="672"/>
    </location>
</feature>
<feature type="compositionally biased region" description="Low complexity" evidence="6">
    <location>
        <begin position="572"/>
        <end position="588"/>
    </location>
</feature>
<dbReference type="GO" id="GO:0008270">
    <property type="term" value="F:zinc ion binding"/>
    <property type="evidence" value="ECO:0007669"/>
    <property type="project" value="UniProtKB-KW"/>
</dbReference>